<dbReference type="EMBL" id="JBDJNQ010000001">
    <property type="protein sequence ID" value="MEN5376454.1"/>
    <property type="molecule type" value="Genomic_DNA"/>
</dbReference>
<dbReference type="InterPro" id="IPR001279">
    <property type="entry name" value="Metallo-B-lactamas"/>
</dbReference>
<evidence type="ECO:0000313" key="3">
    <source>
        <dbReference type="EMBL" id="MEN5376454.1"/>
    </source>
</evidence>
<feature type="domain" description="Rhodanese" evidence="2">
    <location>
        <begin position="391"/>
        <end position="455"/>
    </location>
</feature>
<dbReference type="InterPro" id="IPR036873">
    <property type="entry name" value="Rhodanese-like_dom_sf"/>
</dbReference>
<dbReference type="SUPFAM" id="SSF52821">
    <property type="entry name" value="Rhodanese/Cell cycle control phosphatase"/>
    <property type="match status" value="2"/>
</dbReference>
<feature type="domain" description="Rhodanese" evidence="2">
    <location>
        <begin position="295"/>
        <end position="332"/>
    </location>
</feature>
<dbReference type="Proteomes" id="UP001409291">
    <property type="component" value="Unassembled WGS sequence"/>
</dbReference>
<dbReference type="PROSITE" id="PS50206">
    <property type="entry name" value="RHODANESE_3"/>
    <property type="match status" value="2"/>
</dbReference>
<evidence type="ECO:0000259" key="2">
    <source>
        <dbReference type="PROSITE" id="PS50206"/>
    </source>
</evidence>
<dbReference type="Pfam" id="PF00753">
    <property type="entry name" value="Lactamase_B"/>
    <property type="match status" value="1"/>
</dbReference>
<dbReference type="Pfam" id="PF00581">
    <property type="entry name" value="Rhodanese"/>
    <property type="match status" value="1"/>
</dbReference>
<reference evidence="3 4" key="1">
    <citation type="submission" date="2024-04" db="EMBL/GenBank/DDBJ databases">
        <title>WGS of bacteria from Torrens River.</title>
        <authorList>
            <person name="Wyrsch E.R."/>
            <person name="Drigo B."/>
        </authorList>
    </citation>
    <scope>NUCLEOTIDE SEQUENCE [LARGE SCALE GENOMIC DNA]</scope>
    <source>
        <strain evidence="3 4">TWI391</strain>
    </source>
</reference>
<dbReference type="InterPro" id="IPR044528">
    <property type="entry name" value="POD-like_MBL-fold"/>
</dbReference>
<name>A0ABV0BNR5_9SPHI</name>
<accession>A0ABV0BNR5</accession>
<dbReference type="InterPro" id="IPR051682">
    <property type="entry name" value="Mito_Persulfide_Diox"/>
</dbReference>
<dbReference type="RefSeq" id="WP_346580692.1">
    <property type="nucleotide sequence ID" value="NZ_JBDJLH010000001.1"/>
</dbReference>
<keyword evidence="4" id="KW-1185">Reference proteome</keyword>
<organism evidence="3 4">
    <name type="scientific">Sphingobacterium kitahiroshimense</name>
    <dbReference type="NCBI Taxonomy" id="470446"/>
    <lineage>
        <taxon>Bacteria</taxon>
        <taxon>Pseudomonadati</taxon>
        <taxon>Bacteroidota</taxon>
        <taxon>Sphingobacteriia</taxon>
        <taxon>Sphingobacteriales</taxon>
        <taxon>Sphingobacteriaceae</taxon>
        <taxon>Sphingobacterium</taxon>
    </lineage>
</organism>
<dbReference type="SUPFAM" id="SSF56281">
    <property type="entry name" value="Metallo-hydrolase/oxidoreductase"/>
    <property type="match status" value="1"/>
</dbReference>
<dbReference type="Gene3D" id="3.40.250.10">
    <property type="entry name" value="Rhodanese-like domain"/>
    <property type="match status" value="2"/>
</dbReference>
<dbReference type="CDD" id="cd07724">
    <property type="entry name" value="POD-like_MBL-fold"/>
    <property type="match status" value="1"/>
</dbReference>
<comment type="caution">
    <text evidence="3">The sequence shown here is derived from an EMBL/GenBank/DDBJ whole genome shotgun (WGS) entry which is preliminary data.</text>
</comment>
<keyword evidence="1" id="KW-0479">Metal-binding</keyword>
<evidence type="ECO:0000313" key="4">
    <source>
        <dbReference type="Proteomes" id="UP001409291"/>
    </source>
</evidence>
<dbReference type="InterPro" id="IPR036866">
    <property type="entry name" value="RibonucZ/Hydroxyglut_hydro"/>
</dbReference>
<sequence length="471" mass="53152">MINRRSFLTQSLLLAGTGIWAQTKKVNDRQIIYQFFDSGLAHFSYAVLVDKKIILIDPARDAGSYYTFAKEHGATIIGVIETHPHADFVSSHLEIANYTKAKIYISKLQKASFEFEPFDAGNTIRLSPSIRLKALSTPGHSPDSISVVLEKDKEPHAVFTGDSLLFGSVGRPDLRTYSGEFTTQREQLAKQQFHTMHDIFALFPDKTLVYPAHGAGSHCGNAIRNVKESTIREEKRTNPAFTWLDEDEFVRQLLLDQPDIPQYFPYNVELNKLGANELHKALSAVPILDNNYWEESALFIDTRPSSAFRIAHRKGALNIPDADKFETWLGTLIAPRQGFYVVVSEVSKIKPMLLKTAKIGYEVFVKGIFVYNQNSADLSIDDFDSDLLRANQDRYTIIDVRTEKEAKDKYFDKVINIPLSELTERLQEIPDGKTVLVHCASGYRSGIAASLILRLRPELNIMDISNAITKF</sequence>
<evidence type="ECO:0000256" key="1">
    <source>
        <dbReference type="ARBA" id="ARBA00022723"/>
    </source>
</evidence>
<dbReference type="PANTHER" id="PTHR43084:SF1">
    <property type="entry name" value="PERSULFIDE DIOXYGENASE ETHE1, MITOCHONDRIAL"/>
    <property type="match status" value="1"/>
</dbReference>
<dbReference type="Gene3D" id="3.60.15.10">
    <property type="entry name" value="Ribonuclease Z/Hydroxyacylglutathione hydrolase-like"/>
    <property type="match status" value="1"/>
</dbReference>
<dbReference type="PANTHER" id="PTHR43084">
    <property type="entry name" value="PERSULFIDE DIOXYGENASE ETHE1"/>
    <property type="match status" value="1"/>
</dbReference>
<dbReference type="InterPro" id="IPR001763">
    <property type="entry name" value="Rhodanese-like_dom"/>
</dbReference>
<dbReference type="SMART" id="SM00849">
    <property type="entry name" value="Lactamase_B"/>
    <property type="match status" value="1"/>
</dbReference>
<proteinExistence type="predicted"/>
<gene>
    <name evidence="3" type="ORF">ABE541_04185</name>
</gene>
<protein>
    <submittedName>
        <fullName evidence="3">MBL fold metallo-hydrolase</fullName>
    </submittedName>
</protein>